<dbReference type="Proteomes" id="UP000692954">
    <property type="component" value="Unassembled WGS sequence"/>
</dbReference>
<feature type="region of interest" description="Disordered" evidence="1">
    <location>
        <begin position="27"/>
        <end position="48"/>
    </location>
</feature>
<keyword evidence="3" id="KW-1185">Reference proteome</keyword>
<sequence>MQSCKHQTIIQSIYSDYVFDSWTKNYETSRNQDPKTTKLKVSSQRKQSLKIRAIMNSNNEYSTSQSQAQKKNQNIFRQLILSNLEELNDEQQNSYSKQSERSKNKSSNRFYSQHKKRQKEDFEQLTESITNNSTIFSQPLKNSKPSMLSFSQNRKLILPKINQLQSQKLLITKFKVISKVIGKFILLFYQILPNTNPLKLLYKNKLKMMMNLKKTFKFERNIDEGLSKSFTQWVEPAFQKIFYHLQNSLPKIYQENVKESKEQKDQEEIWMLNFAKFLFQNLELITRRGNVPKEIISAMSKTIYRKNNKYLQLFIAQRTQFNQYNLNFLEIQLIISEYILFNAILIPMFNLANNLKYQSFNHNINCKIKILELAKLYKYANKSV</sequence>
<evidence type="ECO:0000313" key="2">
    <source>
        <dbReference type="EMBL" id="CAD8071666.1"/>
    </source>
</evidence>
<gene>
    <name evidence="2" type="ORF">PSON_ATCC_30995.1.T0280188</name>
</gene>
<reference evidence="2" key="1">
    <citation type="submission" date="2021-01" db="EMBL/GenBank/DDBJ databases">
        <authorList>
            <consortium name="Genoscope - CEA"/>
            <person name="William W."/>
        </authorList>
    </citation>
    <scope>NUCLEOTIDE SEQUENCE</scope>
</reference>
<organism evidence="2 3">
    <name type="scientific">Paramecium sonneborni</name>
    <dbReference type="NCBI Taxonomy" id="65129"/>
    <lineage>
        <taxon>Eukaryota</taxon>
        <taxon>Sar</taxon>
        <taxon>Alveolata</taxon>
        <taxon>Ciliophora</taxon>
        <taxon>Intramacronucleata</taxon>
        <taxon>Oligohymenophorea</taxon>
        <taxon>Peniculida</taxon>
        <taxon>Parameciidae</taxon>
        <taxon>Paramecium</taxon>
    </lineage>
</organism>
<comment type="caution">
    <text evidence="2">The sequence shown here is derived from an EMBL/GenBank/DDBJ whole genome shotgun (WGS) entry which is preliminary data.</text>
</comment>
<evidence type="ECO:0000313" key="3">
    <source>
        <dbReference type="Proteomes" id="UP000692954"/>
    </source>
</evidence>
<protein>
    <submittedName>
        <fullName evidence="2">Uncharacterized protein</fullName>
    </submittedName>
</protein>
<evidence type="ECO:0000256" key="1">
    <source>
        <dbReference type="SAM" id="MobiDB-lite"/>
    </source>
</evidence>
<dbReference type="EMBL" id="CAJJDN010000028">
    <property type="protein sequence ID" value="CAD8071666.1"/>
    <property type="molecule type" value="Genomic_DNA"/>
</dbReference>
<proteinExistence type="predicted"/>
<accession>A0A8S1M4W1</accession>
<name>A0A8S1M4W1_9CILI</name>
<feature type="region of interest" description="Disordered" evidence="1">
    <location>
        <begin position="90"/>
        <end position="117"/>
    </location>
</feature>
<dbReference type="AlphaFoldDB" id="A0A8S1M4W1"/>